<comment type="caution">
    <text evidence="1">The sequence shown here is derived from an EMBL/GenBank/DDBJ whole genome shotgun (WGS) entry which is preliminary data.</text>
</comment>
<reference evidence="1 2" key="1">
    <citation type="submission" date="2022-11" db="EMBL/GenBank/DDBJ databases">
        <title>Minimal conservation of predation-associated metabolite biosynthetic gene clusters underscores biosynthetic potential of Myxococcota including descriptions for ten novel species: Archangium lansinium sp. nov., Myxococcus landrumus sp. nov., Nannocystis bai.</title>
        <authorList>
            <person name="Ahearne A."/>
            <person name="Stevens C."/>
            <person name="Dowd S."/>
        </authorList>
    </citation>
    <scope>NUCLEOTIDE SEQUENCE [LARGE SCALE GENOMIC DNA]</scope>
    <source>
        <strain evidence="1 2">NCELM</strain>
    </source>
</reference>
<gene>
    <name evidence="1" type="ORF">POL58_10105</name>
</gene>
<evidence type="ECO:0000313" key="2">
    <source>
        <dbReference type="Proteomes" id="UP001217838"/>
    </source>
</evidence>
<name>A0ABT5B4Q6_9BACT</name>
<organism evidence="1 2">
    <name type="scientific">Nannocystis radixulma</name>
    <dbReference type="NCBI Taxonomy" id="2995305"/>
    <lineage>
        <taxon>Bacteria</taxon>
        <taxon>Pseudomonadati</taxon>
        <taxon>Myxococcota</taxon>
        <taxon>Polyangia</taxon>
        <taxon>Nannocystales</taxon>
        <taxon>Nannocystaceae</taxon>
        <taxon>Nannocystis</taxon>
    </lineage>
</organism>
<dbReference type="RefSeq" id="WP_271996868.1">
    <property type="nucleotide sequence ID" value="NZ_JAQNDN010000003.1"/>
</dbReference>
<accession>A0ABT5B4Q6</accession>
<proteinExistence type="predicted"/>
<dbReference type="EMBL" id="JAQNDN010000003">
    <property type="protein sequence ID" value="MDC0668092.1"/>
    <property type="molecule type" value="Genomic_DNA"/>
</dbReference>
<keyword evidence="2" id="KW-1185">Reference proteome</keyword>
<sequence length="606" mass="66361">MTSPDAPVRCCDVVCRQFARDLTLVYGVHARQALVVPRPAADALLTARRFRPLREHIARATAGRPAEEAADIAFGLERLAAAGMFVARDALRRPDARDPEPPPIDLVAIPSAERPVQAERAAASLLTDAARHGLTRELVVADGSADLAVRAAYRDRLAALAREHGARVHLIGADERREFLTRMAARGHDPALVAFALDDPERTGMAYGTGRNALLLHAAGRRFVCVDDDVIARPVRPHEPLPGLALFTGEGEGYDHYQPQDIRFYPDHAAALADACWSDDEALAGHAPMLGRSLPALIAGVPADQPVEFDDCLDRAILRRLRAGQGRVRVTFQGLLGDLGWYAPTWLLLFDGANRDRLVASDESYDRIITSTRQALRLVRRATVGDGRFCQGAILGLDHRDLLPPFFPVGRYEDGVFRTTLRALDDAALFGHVPSALVHEPPTERRWASGDIWRPGSWVRLGELVVQCIRALASQADFPGLAAHLHGLGRLAPAEFRAFISLRLWRQKELYITHLEHLLADHEARPSAWADDVRRHLDAIAEHAARPEYPAPRDLVSDARDPDAALALAQRLVGRFGDLLAQWPDIVAGARELADTGHPLATPLGA</sequence>
<evidence type="ECO:0000313" key="1">
    <source>
        <dbReference type="EMBL" id="MDC0668092.1"/>
    </source>
</evidence>
<dbReference type="Proteomes" id="UP001217838">
    <property type="component" value="Unassembled WGS sequence"/>
</dbReference>
<protein>
    <submittedName>
        <fullName evidence="1">Uncharacterized protein</fullName>
    </submittedName>
</protein>